<dbReference type="FunFam" id="3.20.20.140:FF:000005">
    <property type="entry name" value="TatD family hydrolase"/>
    <property type="match status" value="1"/>
</dbReference>
<dbReference type="CDD" id="cd01310">
    <property type="entry name" value="TatD_DNAse"/>
    <property type="match status" value="1"/>
</dbReference>
<dbReference type="GO" id="GO:0004536">
    <property type="term" value="F:DNA nuclease activity"/>
    <property type="evidence" value="ECO:0007669"/>
    <property type="project" value="InterPro"/>
</dbReference>
<proteinExistence type="predicted"/>
<feature type="binding site" evidence="3">
    <location>
        <position position="127"/>
    </location>
    <ligand>
        <name>a divalent metal cation</name>
        <dbReference type="ChEBI" id="CHEBI:60240"/>
        <label>2</label>
    </ligand>
</feature>
<evidence type="ECO:0000256" key="2">
    <source>
        <dbReference type="ARBA" id="ARBA00022801"/>
    </source>
</evidence>
<feature type="binding site" evidence="3">
    <location>
        <position position="92"/>
    </location>
    <ligand>
        <name>a divalent metal cation</name>
        <dbReference type="ChEBI" id="CHEBI:60240"/>
        <label>1</label>
    </ligand>
</feature>
<dbReference type="RefSeq" id="WP_190615058.1">
    <property type="nucleotide sequence ID" value="NZ_AP018712.1"/>
</dbReference>
<feature type="binding site" evidence="3">
    <location>
        <position position="7"/>
    </location>
    <ligand>
        <name>a divalent metal cation</name>
        <dbReference type="ChEBI" id="CHEBI:60240"/>
        <label>1</label>
    </ligand>
</feature>
<evidence type="ECO:0000256" key="3">
    <source>
        <dbReference type="PIRSR" id="PIRSR005902-1"/>
    </source>
</evidence>
<accession>A0A7G1G4H0</accession>
<dbReference type="FunCoup" id="A0A7G1G4H0">
    <property type="interactions" value="347"/>
</dbReference>
<dbReference type="PANTHER" id="PTHR46124:SF2">
    <property type="entry name" value="D-AMINOACYL-TRNA DEACYLASE"/>
    <property type="match status" value="1"/>
</dbReference>
<dbReference type="PANTHER" id="PTHR46124">
    <property type="entry name" value="D-AMINOACYL-TRNA DEACYLASE"/>
    <property type="match status" value="1"/>
</dbReference>
<feature type="binding site" evidence="3">
    <location>
        <position position="202"/>
    </location>
    <ligand>
        <name>a divalent metal cation</name>
        <dbReference type="ChEBI" id="CHEBI:60240"/>
        <label>1</label>
    </ligand>
</feature>
<dbReference type="KEGG" id="ocy:OSSY52_00550"/>
<dbReference type="AlphaFoldDB" id="A0A7G1G4H0"/>
<evidence type="ECO:0000313" key="4">
    <source>
        <dbReference type="EMBL" id="BBE29914.1"/>
    </source>
</evidence>
<dbReference type="SUPFAM" id="SSF51556">
    <property type="entry name" value="Metallo-dependent hydrolases"/>
    <property type="match status" value="1"/>
</dbReference>
<dbReference type="PIRSF" id="PIRSF005902">
    <property type="entry name" value="DNase_TatD"/>
    <property type="match status" value="1"/>
</dbReference>
<dbReference type="InParanoid" id="A0A7G1G4H0"/>
<dbReference type="InterPro" id="IPR032466">
    <property type="entry name" value="Metal_Hydrolase"/>
</dbReference>
<dbReference type="GO" id="GO:0016788">
    <property type="term" value="F:hydrolase activity, acting on ester bonds"/>
    <property type="evidence" value="ECO:0007669"/>
    <property type="project" value="InterPro"/>
</dbReference>
<dbReference type="Pfam" id="PF01026">
    <property type="entry name" value="TatD_DNase"/>
    <property type="match status" value="1"/>
</dbReference>
<name>A0A7G1G4H0_9BACT</name>
<feature type="binding site" evidence="3">
    <location>
        <position position="152"/>
    </location>
    <ligand>
        <name>a divalent metal cation</name>
        <dbReference type="ChEBI" id="CHEBI:60240"/>
        <label>2</label>
    </ligand>
</feature>
<sequence length="253" mass="29695">MKLIDTHCHLTLEHFDNEREELIKELSEKFEFLFEVGIDLKSSKKTIELSKKVKNIYCSVGIHPTETENLKHDDYDEIEKLIENKKVIAIGEIGLDFHWDTDKKDQYIGFEKQLYIANKNNIPIIMHIRDAYTEAIDFLKTHNIPEMGGVVHCYSSDRKNAKKFLDMGLYLGFDGPITYPKNQELREVLKYTPIDKILPETDSPFLPPVPYRGKRNNPLYIQYVYEKISEIKQIDIEPLKEILFLNAKKLFKV</sequence>
<protein>
    <submittedName>
        <fullName evidence="4">Hydrolase TatD family protein</fullName>
    </submittedName>
</protein>
<dbReference type="NCBIfam" id="TIGR00010">
    <property type="entry name" value="YchF/TatD family DNA exonuclease"/>
    <property type="match status" value="1"/>
</dbReference>
<feature type="binding site" evidence="3">
    <location>
        <position position="9"/>
    </location>
    <ligand>
        <name>a divalent metal cation</name>
        <dbReference type="ChEBI" id="CHEBI:60240"/>
        <label>1</label>
    </ligand>
</feature>
<dbReference type="Proteomes" id="UP000516361">
    <property type="component" value="Chromosome"/>
</dbReference>
<reference evidence="4 5" key="1">
    <citation type="submission" date="2018-06" db="EMBL/GenBank/DDBJ databases">
        <title>Genome sequencing of Oceanotoga sp. sy52.</title>
        <authorList>
            <person name="Mori K."/>
        </authorList>
    </citation>
    <scope>NUCLEOTIDE SEQUENCE [LARGE SCALE GENOMIC DNA]</scope>
    <source>
        <strain evidence="5">sy52</strain>
    </source>
</reference>
<gene>
    <name evidence="4" type="ORF">OSSY52_00550</name>
</gene>
<dbReference type="InterPro" id="IPR015991">
    <property type="entry name" value="TatD/YcfH-like"/>
</dbReference>
<keyword evidence="1 3" id="KW-0479">Metal-binding</keyword>
<evidence type="ECO:0000256" key="1">
    <source>
        <dbReference type="ARBA" id="ARBA00022723"/>
    </source>
</evidence>
<dbReference type="InterPro" id="IPR001130">
    <property type="entry name" value="TatD-like"/>
</dbReference>
<evidence type="ECO:0000313" key="5">
    <source>
        <dbReference type="Proteomes" id="UP000516361"/>
    </source>
</evidence>
<dbReference type="EMBL" id="AP018712">
    <property type="protein sequence ID" value="BBE29914.1"/>
    <property type="molecule type" value="Genomic_DNA"/>
</dbReference>
<keyword evidence="2 4" id="KW-0378">Hydrolase</keyword>
<dbReference type="Gene3D" id="3.20.20.140">
    <property type="entry name" value="Metal-dependent hydrolases"/>
    <property type="match status" value="1"/>
</dbReference>
<dbReference type="GO" id="GO:0046872">
    <property type="term" value="F:metal ion binding"/>
    <property type="evidence" value="ECO:0007669"/>
    <property type="project" value="UniProtKB-KW"/>
</dbReference>
<dbReference type="GO" id="GO:0005829">
    <property type="term" value="C:cytosol"/>
    <property type="evidence" value="ECO:0007669"/>
    <property type="project" value="TreeGrafter"/>
</dbReference>
<keyword evidence="5" id="KW-1185">Reference proteome</keyword>
<organism evidence="4 5">
    <name type="scientific">Tepiditoga spiralis</name>
    <dbReference type="NCBI Taxonomy" id="2108365"/>
    <lineage>
        <taxon>Bacteria</taxon>
        <taxon>Thermotogati</taxon>
        <taxon>Thermotogota</taxon>
        <taxon>Thermotogae</taxon>
        <taxon>Petrotogales</taxon>
        <taxon>Petrotogaceae</taxon>
        <taxon>Tepiditoga</taxon>
    </lineage>
</organism>